<reference evidence="6 7" key="1">
    <citation type="submission" date="2019-02" db="EMBL/GenBank/DDBJ databases">
        <authorList>
            <person name="Manzano-Marin A."/>
            <person name="Manzano-Marin A."/>
        </authorList>
    </citation>
    <scope>NUCLEOTIDE SEQUENCE [LARGE SCALE GENOMIC DNA]</scope>
    <source>
        <strain evidence="6 7">ErCicuneomaculata</strain>
    </source>
</reference>
<keyword evidence="5" id="KW-0143">Chaperone</keyword>
<dbReference type="AlphaFoldDB" id="A0A451D2Q5"/>
<organism evidence="6 7">
    <name type="scientific">Candidatus Erwinia haradaeae</name>
    <dbReference type="NCBI Taxonomy" id="1922217"/>
    <lineage>
        <taxon>Bacteria</taxon>
        <taxon>Pseudomonadati</taxon>
        <taxon>Pseudomonadota</taxon>
        <taxon>Gammaproteobacteria</taxon>
        <taxon>Enterobacterales</taxon>
        <taxon>Erwiniaceae</taxon>
        <taxon>Erwinia</taxon>
    </lineage>
</organism>
<protein>
    <recommendedName>
        <fullName evidence="3">FAD assembly factor SdhE</fullName>
    </recommendedName>
</protein>
<comment type="subcellular location">
    <subcellularLocation>
        <location evidence="1">Cytoplasm</location>
    </subcellularLocation>
</comment>
<proteinExistence type="inferred from homology"/>
<dbReference type="EMBL" id="LR217703">
    <property type="protein sequence ID" value="VFP79929.1"/>
    <property type="molecule type" value="Genomic_DNA"/>
</dbReference>
<evidence type="ECO:0000256" key="1">
    <source>
        <dbReference type="ARBA" id="ARBA00004496"/>
    </source>
</evidence>
<evidence type="ECO:0000256" key="4">
    <source>
        <dbReference type="ARBA" id="ARBA00022490"/>
    </source>
</evidence>
<dbReference type="Pfam" id="PF03937">
    <property type="entry name" value="Sdh5"/>
    <property type="match status" value="1"/>
</dbReference>
<name>A0A451D2Q5_9GAMM</name>
<accession>A0A451D2Q5</accession>
<keyword evidence="4" id="KW-0963">Cytoplasm</keyword>
<comment type="similarity">
    <text evidence="2">Belongs to the SdhE FAD assembly factor family.</text>
</comment>
<dbReference type="PANTHER" id="PTHR39585:SF1">
    <property type="entry name" value="FAD ASSEMBLY FACTOR SDHE"/>
    <property type="match status" value="1"/>
</dbReference>
<sequence>MDIKNKSHVRLACCRGMRELNILIEPFLQNEFESLSIQDKSLFILLLK</sequence>
<dbReference type="RefSeq" id="WP_174232548.1">
    <property type="nucleotide sequence ID" value="NZ_LR217703.1"/>
</dbReference>
<dbReference type="Proteomes" id="UP000294412">
    <property type="component" value="Chromosome"/>
</dbReference>
<evidence type="ECO:0000256" key="5">
    <source>
        <dbReference type="ARBA" id="ARBA00023186"/>
    </source>
</evidence>
<evidence type="ECO:0000313" key="6">
    <source>
        <dbReference type="EMBL" id="VFP79929.1"/>
    </source>
</evidence>
<evidence type="ECO:0000256" key="2">
    <source>
        <dbReference type="ARBA" id="ARBA00008571"/>
    </source>
</evidence>
<dbReference type="InterPro" id="IPR005631">
    <property type="entry name" value="SDH"/>
</dbReference>
<dbReference type="PANTHER" id="PTHR39585">
    <property type="entry name" value="FAD ASSEMBLY FACTOR SDHE"/>
    <property type="match status" value="1"/>
</dbReference>
<dbReference type="SUPFAM" id="SSF109910">
    <property type="entry name" value="YgfY-like"/>
    <property type="match status" value="1"/>
</dbReference>
<dbReference type="Gene3D" id="1.10.150.250">
    <property type="entry name" value="Flavinator of succinate dehydrogenase"/>
    <property type="match status" value="1"/>
</dbReference>
<gene>
    <name evidence="6" type="primary">sdhE</name>
    <name evidence="6" type="ORF">ERCICUMA2628_454</name>
</gene>
<dbReference type="GO" id="GO:0005737">
    <property type="term" value="C:cytoplasm"/>
    <property type="evidence" value="ECO:0007669"/>
    <property type="project" value="UniProtKB-SubCell"/>
</dbReference>
<dbReference type="InterPro" id="IPR050531">
    <property type="entry name" value="SdhE_FAD_assembly_factor"/>
</dbReference>
<dbReference type="GO" id="GO:0006105">
    <property type="term" value="P:succinate metabolic process"/>
    <property type="evidence" value="ECO:0007669"/>
    <property type="project" value="TreeGrafter"/>
</dbReference>
<evidence type="ECO:0000313" key="7">
    <source>
        <dbReference type="Proteomes" id="UP000294412"/>
    </source>
</evidence>
<feature type="non-terminal residue" evidence="6">
    <location>
        <position position="48"/>
    </location>
</feature>
<evidence type="ECO:0000256" key="3">
    <source>
        <dbReference type="ARBA" id="ARBA00019418"/>
    </source>
</evidence>
<dbReference type="InterPro" id="IPR036714">
    <property type="entry name" value="SDH_sf"/>
</dbReference>